<dbReference type="InterPro" id="IPR036249">
    <property type="entry name" value="Thioredoxin-like_sf"/>
</dbReference>
<dbReference type="EMBL" id="MWZD01000017">
    <property type="protein sequence ID" value="PRI10728.1"/>
    <property type="molecule type" value="Genomic_DNA"/>
</dbReference>
<evidence type="ECO:0000256" key="1">
    <source>
        <dbReference type="SAM" id="MobiDB-lite"/>
    </source>
</evidence>
<dbReference type="Pfam" id="PF13192">
    <property type="entry name" value="Thioredoxin_3"/>
    <property type="match status" value="1"/>
</dbReference>
<evidence type="ECO:0000313" key="3">
    <source>
        <dbReference type="EMBL" id="PRI10728.1"/>
    </source>
</evidence>
<organism evidence="3 4">
    <name type="scientific">Leucobacter massiliensis</name>
    <dbReference type="NCBI Taxonomy" id="1686285"/>
    <lineage>
        <taxon>Bacteria</taxon>
        <taxon>Bacillati</taxon>
        <taxon>Actinomycetota</taxon>
        <taxon>Actinomycetes</taxon>
        <taxon>Micrococcales</taxon>
        <taxon>Microbacteriaceae</taxon>
        <taxon>Leucobacter</taxon>
    </lineage>
</organism>
<feature type="region of interest" description="Disordered" evidence="1">
    <location>
        <begin position="56"/>
        <end position="81"/>
    </location>
</feature>
<accession>A0A2S9QMC4</accession>
<dbReference type="InterPro" id="IPR013766">
    <property type="entry name" value="Thioredoxin_domain"/>
</dbReference>
<reference evidence="3 4" key="1">
    <citation type="journal article" date="2017" name="New Microbes New Infect">
        <title>Genome sequence of 'Leucobacter massiliensis' sp. nov. isolated from human pharynx after travel to the 2014 Hajj.</title>
        <authorList>
            <person name="Leangapichart T."/>
            <person name="Gautret P."/>
            <person name="Nguyen T.T."/>
            <person name="Armstrong N."/>
            <person name="Rolain J.M."/>
        </authorList>
    </citation>
    <scope>NUCLEOTIDE SEQUENCE [LARGE SCALE GENOMIC DNA]</scope>
    <source>
        <strain evidence="3 4">122RC15</strain>
    </source>
</reference>
<proteinExistence type="predicted"/>
<dbReference type="InterPro" id="IPR012336">
    <property type="entry name" value="Thioredoxin-like_fold"/>
</dbReference>
<dbReference type="SUPFAM" id="SSF52833">
    <property type="entry name" value="Thioredoxin-like"/>
    <property type="match status" value="1"/>
</dbReference>
<dbReference type="OrthoDB" id="1495530at2"/>
<sequence>MRRHIRATRTTLDAFGGIMGRIMNPVVVALILLGLVAFASALGVVLRRTQTRVRRLAPQTAPGRRDGDGGGVPRATSGPDPVVPAELAAAGEPAPRFGEQLTVLQFSTESCARCPGTARVLAAAVAERDGAAHVEIDVTRRDELIARFSIMRTPTLLVLDADGRPLTRVSGPVGTAQARALLDEHLAAPHALEGSRR</sequence>
<protein>
    <recommendedName>
        <fullName evidence="2">Thioredoxin domain-containing protein</fullName>
    </recommendedName>
</protein>
<evidence type="ECO:0000313" key="4">
    <source>
        <dbReference type="Proteomes" id="UP000238650"/>
    </source>
</evidence>
<name>A0A2S9QMC4_9MICO</name>
<gene>
    <name evidence="3" type="ORF">B4915_07450</name>
</gene>
<dbReference type="AlphaFoldDB" id="A0A2S9QMC4"/>
<evidence type="ECO:0000259" key="2">
    <source>
        <dbReference type="PROSITE" id="PS51352"/>
    </source>
</evidence>
<dbReference type="PROSITE" id="PS51352">
    <property type="entry name" value="THIOREDOXIN_2"/>
    <property type="match status" value="1"/>
</dbReference>
<dbReference type="Proteomes" id="UP000238650">
    <property type="component" value="Unassembled WGS sequence"/>
</dbReference>
<comment type="caution">
    <text evidence="3">The sequence shown here is derived from an EMBL/GenBank/DDBJ whole genome shotgun (WGS) entry which is preliminary data.</text>
</comment>
<keyword evidence="4" id="KW-1185">Reference proteome</keyword>
<dbReference type="Gene3D" id="3.40.30.10">
    <property type="entry name" value="Glutaredoxin"/>
    <property type="match status" value="1"/>
</dbReference>
<dbReference type="CDD" id="cd02947">
    <property type="entry name" value="TRX_family"/>
    <property type="match status" value="1"/>
</dbReference>
<feature type="domain" description="Thioredoxin" evidence="2">
    <location>
        <begin position="72"/>
        <end position="187"/>
    </location>
</feature>